<gene>
    <name evidence="1" type="ORF">AVJ23_20235</name>
</gene>
<dbReference type="EMBL" id="LPXO01000020">
    <property type="protein sequence ID" value="KUF08918.1"/>
    <property type="molecule type" value="Genomic_DNA"/>
</dbReference>
<comment type="caution">
    <text evidence="1">The sequence shown here is derived from an EMBL/GenBank/DDBJ whole genome shotgun (WGS) entry which is preliminary data.</text>
</comment>
<proteinExistence type="predicted"/>
<name>A0A0W7WEB4_9RHOB</name>
<dbReference type="Pfam" id="PF05354">
    <property type="entry name" value="Phage_attach"/>
    <property type="match status" value="1"/>
</dbReference>
<dbReference type="AlphaFoldDB" id="A0A0W7WEB4"/>
<evidence type="ECO:0000313" key="1">
    <source>
        <dbReference type="EMBL" id="KUF08918.1"/>
    </source>
</evidence>
<dbReference type="InterPro" id="IPR008018">
    <property type="entry name" value="Phage_tail_attach_FII"/>
</dbReference>
<dbReference type="InterPro" id="IPR053734">
    <property type="entry name" value="Phage_Head-Tail_Connect_sf"/>
</dbReference>
<dbReference type="STRING" id="1685382.AVJ23_20235"/>
<dbReference type="GO" id="GO:0019068">
    <property type="term" value="P:virion assembly"/>
    <property type="evidence" value="ECO:0007669"/>
    <property type="project" value="InterPro"/>
</dbReference>
<organism evidence="1 2">
    <name type="scientific">Pseudoponticoccus marisrubri</name>
    <dbReference type="NCBI Taxonomy" id="1685382"/>
    <lineage>
        <taxon>Bacteria</taxon>
        <taxon>Pseudomonadati</taxon>
        <taxon>Pseudomonadota</taxon>
        <taxon>Alphaproteobacteria</taxon>
        <taxon>Rhodobacterales</taxon>
        <taxon>Roseobacteraceae</taxon>
        <taxon>Pseudoponticoccus</taxon>
    </lineage>
</organism>
<accession>A0A0W7WEB4</accession>
<evidence type="ECO:0000313" key="2">
    <source>
        <dbReference type="Proteomes" id="UP000054396"/>
    </source>
</evidence>
<dbReference type="Proteomes" id="UP000054396">
    <property type="component" value="Unassembled WGS sequence"/>
</dbReference>
<protein>
    <submittedName>
        <fullName evidence="1">Uncharacterized protein</fullName>
    </submittedName>
</protein>
<dbReference type="RefSeq" id="WP_058864054.1">
    <property type="nucleotide sequence ID" value="NZ_LPXO01000020.1"/>
</dbReference>
<dbReference type="OrthoDB" id="8410231at2"/>
<reference evidence="1 2" key="1">
    <citation type="submission" date="2015-12" db="EMBL/GenBank/DDBJ databases">
        <authorList>
            <person name="Shamseldin A."/>
            <person name="Moawad H."/>
            <person name="Abd El-Rahim W.M."/>
            <person name="Sadowsky M.J."/>
        </authorList>
    </citation>
    <scope>NUCLEOTIDE SEQUENCE [LARGE SCALE GENOMIC DNA]</scope>
    <source>
        <strain evidence="1 2">SJ5A-1</strain>
    </source>
</reference>
<sequence>MTAFAAALDALFADAHLARDVVYTAEGGAPMLVRAILRQPDDVTNFGEARIWSETTRLDLRLAEVANPRPGDRIEIDGEAFLIQGEPVRDRERLVWTVDLRPA</sequence>
<keyword evidence="2" id="KW-1185">Reference proteome</keyword>
<dbReference type="Gene3D" id="2.40.10.180">
    <property type="entry name" value="Phage tail proteins"/>
    <property type="match status" value="1"/>
</dbReference>